<keyword evidence="8 12" id="KW-0067">ATP-binding</keyword>
<evidence type="ECO:0000256" key="10">
    <source>
        <dbReference type="ARBA" id="ARBA00023014"/>
    </source>
</evidence>
<name>A0ABR7EFH4_9FIRM</name>
<protein>
    <recommendedName>
        <fullName evidence="5">nitrogenase</fullName>
        <ecNumber evidence="5">1.18.6.1</ecNumber>
    </recommendedName>
</protein>
<dbReference type="PANTHER" id="PTHR42864">
    <property type="entry name" value="LIGHT-INDEPENDENT PROTOCHLOROPHYLLIDE REDUCTASE IRON-SULFUR ATP-BINDING PROTEIN"/>
    <property type="match status" value="1"/>
</dbReference>
<comment type="cofactor">
    <cofactor evidence="1">
        <name>[4Fe-4S] cluster</name>
        <dbReference type="ChEBI" id="CHEBI:49883"/>
    </cofactor>
</comment>
<comment type="function">
    <text evidence="2">The key enzymatic reactions in nitrogen fixation are catalyzed by the nitrogenase complex, which has 2 components: the iron protein and the molybdenum-iron protein.</text>
</comment>
<evidence type="ECO:0000256" key="4">
    <source>
        <dbReference type="ARBA" id="ARBA00011738"/>
    </source>
</evidence>
<reference evidence="14 15" key="1">
    <citation type="submission" date="2020-08" db="EMBL/GenBank/DDBJ databases">
        <title>Genome public.</title>
        <authorList>
            <person name="Liu C."/>
            <person name="Sun Q."/>
        </authorList>
    </citation>
    <scope>NUCLEOTIDE SEQUENCE [LARGE SCALE GENOMIC DNA]</scope>
    <source>
        <strain evidence="14 15">NSJ-35</strain>
    </source>
</reference>
<comment type="subunit">
    <text evidence="4">Homodimer.</text>
</comment>
<evidence type="ECO:0000313" key="15">
    <source>
        <dbReference type="Proteomes" id="UP000606889"/>
    </source>
</evidence>
<keyword evidence="15" id="KW-1185">Reference proteome</keyword>
<sequence>MAEIALYGKGGIGKSTISANISAALAQRGKRILQIGCDPKHDSTRLLLHGELIETVLSYMKRTPPDQYRLHDVVYEGVYGIHCVEAGGPEPGVGCAGRGILTTFEMLERLHIKDYCYDSIIYDVLGDVVCGGFAVPLRREYADRVYIITSGEFMSIYAANNILRGLKNYDTEKSRAGGLIFNARGIADEQENIKRFSEAVGLPVLMQFPRSDLFTNSEKENRCLVEKYPDTDIAADFLDLANTITNQSILYQAKPLPDEILEQKVLNAKVFRGAAAKTVDFSVAEKEGKKQNNIIYSKNLISREPLSGCAFSGAMSICAQVQDAICVAHGPVSCAHITYQSITSLGRKMLLERGLVLPASVAPAVVSSEMRESMMIFGGTEELRRKIIEVKKQKPKVIFVLTTCPSGIIGDDVGMVLNLEDDCTKIIPILTDGNIQGDYLQGILMAYQEIAHNLVDKNVEAEEYTVNIIAEKTVATATHPSFNFVKEVLDTLGIAINCRYLYKTDSNAIKNLMRGKLNLLAYEDYMGRAVKKFLQEEYGALFMDMAFPVGVSQSAEWVRWLGRFFSRSDEAERIVARQEERYWDEIKRIRPILQGKKLMIITYSHQIDWILKTAIDLKMEISFIGVLNYSQDDLFQTEFTTEIKELNIEYDIRNRKKDIARMQPDILLSNYSNTDLTGSFFTDTIPLCPQAGFLSGLSLAGRWGEFFRMNLKEGWKDDAALYEKYNA</sequence>
<proteinExistence type="inferred from homology"/>
<keyword evidence="7 12" id="KW-0547">Nucleotide-binding</keyword>
<dbReference type="RefSeq" id="WP_186857657.1">
    <property type="nucleotide sequence ID" value="NZ_JACOON010000003.1"/>
</dbReference>
<dbReference type="PANTHER" id="PTHR42864:SF2">
    <property type="entry name" value="LIGHT-INDEPENDENT PROTOCHLOROPHYLLIDE REDUCTASE IRON-SULFUR ATP-BINDING PROTEIN"/>
    <property type="match status" value="1"/>
</dbReference>
<dbReference type="CDD" id="cd02040">
    <property type="entry name" value="NifH"/>
    <property type="match status" value="1"/>
</dbReference>
<dbReference type="Proteomes" id="UP000606889">
    <property type="component" value="Unassembled WGS sequence"/>
</dbReference>
<dbReference type="EC" id="1.18.6.1" evidence="5"/>
<dbReference type="Gene3D" id="3.40.50.12380">
    <property type="entry name" value="Nitrogenase MoFe cofactor biosynthesis protein NifE, C-terminal"/>
    <property type="match status" value="1"/>
</dbReference>
<evidence type="ECO:0000256" key="5">
    <source>
        <dbReference type="ARBA" id="ARBA00012773"/>
    </source>
</evidence>
<comment type="catalytic activity">
    <reaction evidence="11">
        <text>N2 + 8 reduced [2Fe-2S]-[ferredoxin] + 16 ATP + 16 H2O = H2 + 8 oxidized [2Fe-2S]-[ferredoxin] + 2 NH4(+) + 16 ADP + 16 phosphate + 6 H(+)</text>
        <dbReference type="Rhea" id="RHEA:21448"/>
        <dbReference type="Rhea" id="RHEA-COMP:10000"/>
        <dbReference type="Rhea" id="RHEA-COMP:10001"/>
        <dbReference type="ChEBI" id="CHEBI:15377"/>
        <dbReference type="ChEBI" id="CHEBI:15378"/>
        <dbReference type="ChEBI" id="CHEBI:17997"/>
        <dbReference type="ChEBI" id="CHEBI:18276"/>
        <dbReference type="ChEBI" id="CHEBI:28938"/>
        <dbReference type="ChEBI" id="CHEBI:30616"/>
        <dbReference type="ChEBI" id="CHEBI:33737"/>
        <dbReference type="ChEBI" id="CHEBI:33738"/>
        <dbReference type="ChEBI" id="CHEBI:43474"/>
        <dbReference type="ChEBI" id="CHEBI:456216"/>
        <dbReference type="EC" id="1.18.6.1"/>
    </reaction>
</comment>
<evidence type="ECO:0000259" key="13">
    <source>
        <dbReference type="Pfam" id="PF00148"/>
    </source>
</evidence>
<dbReference type="PROSITE" id="PS51026">
    <property type="entry name" value="NIFH_FRXC_3"/>
    <property type="match status" value="1"/>
</dbReference>
<evidence type="ECO:0000256" key="6">
    <source>
        <dbReference type="ARBA" id="ARBA00022723"/>
    </source>
</evidence>
<keyword evidence="10 12" id="KW-0411">Iron-sulfur</keyword>
<evidence type="ECO:0000256" key="8">
    <source>
        <dbReference type="ARBA" id="ARBA00022840"/>
    </source>
</evidence>
<accession>A0ABR7EFH4</accession>
<dbReference type="InterPro" id="IPR027417">
    <property type="entry name" value="P-loop_NTPase"/>
</dbReference>
<dbReference type="PROSITE" id="PS00692">
    <property type="entry name" value="NIFH_FRXC_2"/>
    <property type="match status" value="1"/>
</dbReference>
<keyword evidence="12" id="KW-0560">Oxidoreductase</keyword>
<feature type="domain" description="Nitrogenase/oxidoreductase component 1" evidence="13">
    <location>
        <begin position="309"/>
        <end position="703"/>
    </location>
</feature>
<evidence type="ECO:0000313" key="14">
    <source>
        <dbReference type="EMBL" id="MBC5648141.1"/>
    </source>
</evidence>
<evidence type="ECO:0000256" key="9">
    <source>
        <dbReference type="ARBA" id="ARBA00023004"/>
    </source>
</evidence>
<dbReference type="InterPro" id="IPR000392">
    <property type="entry name" value="NifH/frxC"/>
</dbReference>
<dbReference type="SUPFAM" id="SSF52540">
    <property type="entry name" value="P-loop containing nucleoside triphosphate hydrolases"/>
    <property type="match status" value="1"/>
</dbReference>
<dbReference type="SUPFAM" id="SSF53807">
    <property type="entry name" value="Helical backbone' metal receptor"/>
    <property type="match status" value="1"/>
</dbReference>
<dbReference type="Gene3D" id="3.40.50.1980">
    <property type="entry name" value="Nitrogenase molybdenum iron protein domain"/>
    <property type="match status" value="1"/>
</dbReference>
<dbReference type="InterPro" id="IPR030655">
    <property type="entry name" value="NifH/chlL_CS"/>
</dbReference>
<dbReference type="Pfam" id="PF00148">
    <property type="entry name" value="Oxidored_nitro"/>
    <property type="match status" value="1"/>
</dbReference>
<dbReference type="InterPro" id="IPR000510">
    <property type="entry name" value="Nase/OxRdtase_comp1"/>
</dbReference>
<keyword evidence="6 12" id="KW-0479">Metal-binding</keyword>
<keyword evidence="9 12" id="KW-0408">Iron</keyword>
<evidence type="ECO:0000256" key="7">
    <source>
        <dbReference type="ARBA" id="ARBA00022741"/>
    </source>
</evidence>
<evidence type="ECO:0000256" key="3">
    <source>
        <dbReference type="ARBA" id="ARBA00005504"/>
    </source>
</evidence>
<evidence type="ECO:0000256" key="1">
    <source>
        <dbReference type="ARBA" id="ARBA00001966"/>
    </source>
</evidence>
<comment type="caution">
    <text evidence="14">The sequence shown here is derived from an EMBL/GenBank/DDBJ whole genome shotgun (WGS) entry which is preliminary data.</text>
</comment>
<comment type="similarity">
    <text evidence="3 12">Belongs to the NifH/BchL/ChlL family.</text>
</comment>
<evidence type="ECO:0000256" key="2">
    <source>
        <dbReference type="ARBA" id="ARBA00002234"/>
    </source>
</evidence>
<organism evidence="14 15">
    <name type="scientific">Christensenella tenuis</name>
    <dbReference type="NCBI Taxonomy" id="2763033"/>
    <lineage>
        <taxon>Bacteria</taxon>
        <taxon>Bacillati</taxon>
        <taxon>Bacillota</taxon>
        <taxon>Clostridia</taxon>
        <taxon>Christensenellales</taxon>
        <taxon>Christensenellaceae</taxon>
        <taxon>Christensenella</taxon>
    </lineage>
</organism>
<evidence type="ECO:0000256" key="11">
    <source>
        <dbReference type="ARBA" id="ARBA00047967"/>
    </source>
</evidence>
<dbReference type="PROSITE" id="PS00746">
    <property type="entry name" value="NIFH_FRXC_1"/>
    <property type="match status" value="1"/>
</dbReference>
<dbReference type="Pfam" id="PF00142">
    <property type="entry name" value="Fer4_NifH"/>
    <property type="match status" value="1"/>
</dbReference>
<dbReference type="Gene3D" id="3.40.50.300">
    <property type="entry name" value="P-loop containing nucleotide triphosphate hydrolases"/>
    <property type="match status" value="1"/>
</dbReference>
<dbReference type="PRINTS" id="PR00091">
    <property type="entry name" value="NITROGNASEII"/>
</dbReference>
<keyword evidence="12" id="KW-0004">4Fe-4S</keyword>
<dbReference type="EMBL" id="JACOON010000003">
    <property type="protein sequence ID" value="MBC5648141.1"/>
    <property type="molecule type" value="Genomic_DNA"/>
</dbReference>
<gene>
    <name evidence="14" type="ORF">H8S18_07300</name>
</gene>
<evidence type="ECO:0000256" key="12">
    <source>
        <dbReference type="RuleBase" id="RU003688"/>
    </source>
</evidence>